<gene>
    <name evidence="5" type="ORF">G5B40_18470</name>
</gene>
<dbReference type="InterPro" id="IPR000485">
    <property type="entry name" value="AsnC-type_HTH_dom"/>
</dbReference>
<dbReference type="Pfam" id="PF00392">
    <property type="entry name" value="GntR"/>
    <property type="match status" value="1"/>
</dbReference>
<dbReference type="Gene3D" id="1.20.120.530">
    <property type="entry name" value="GntR ligand-binding domain-like"/>
    <property type="match status" value="1"/>
</dbReference>
<dbReference type="InterPro" id="IPR036388">
    <property type="entry name" value="WH-like_DNA-bd_sf"/>
</dbReference>
<keyword evidence="2" id="KW-0238">DNA-binding</keyword>
<evidence type="ECO:0000256" key="3">
    <source>
        <dbReference type="ARBA" id="ARBA00023163"/>
    </source>
</evidence>
<dbReference type="PANTHER" id="PTHR43537:SF24">
    <property type="entry name" value="GLUCONATE OPERON TRANSCRIPTIONAL REPRESSOR"/>
    <property type="match status" value="1"/>
</dbReference>
<reference evidence="5 6" key="1">
    <citation type="submission" date="2020-02" db="EMBL/GenBank/DDBJ databases">
        <title>complete genome sequence of Rhodobacteraceae bacterium.</title>
        <authorList>
            <person name="Park J."/>
            <person name="Kim Y.-S."/>
            <person name="Kim K.-H."/>
        </authorList>
    </citation>
    <scope>NUCLEOTIDE SEQUENCE [LARGE SCALE GENOMIC DNA]</scope>
    <source>
        <strain evidence="5 6">RR4-56</strain>
    </source>
</reference>
<dbReference type="GO" id="GO:0003700">
    <property type="term" value="F:DNA-binding transcription factor activity"/>
    <property type="evidence" value="ECO:0007669"/>
    <property type="project" value="InterPro"/>
</dbReference>
<dbReference type="PRINTS" id="PR00035">
    <property type="entry name" value="HTHGNTR"/>
</dbReference>
<dbReference type="InterPro" id="IPR000524">
    <property type="entry name" value="Tscrpt_reg_HTH_GntR"/>
</dbReference>
<evidence type="ECO:0000256" key="1">
    <source>
        <dbReference type="ARBA" id="ARBA00023015"/>
    </source>
</evidence>
<evidence type="ECO:0000256" key="2">
    <source>
        <dbReference type="ARBA" id="ARBA00023125"/>
    </source>
</evidence>
<dbReference type="CDD" id="cd07377">
    <property type="entry name" value="WHTH_GntR"/>
    <property type="match status" value="1"/>
</dbReference>
<dbReference type="InterPro" id="IPR036390">
    <property type="entry name" value="WH_DNA-bd_sf"/>
</dbReference>
<dbReference type="InterPro" id="IPR011711">
    <property type="entry name" value="GntR_C"/>
</dbReference>
<protein>
    <submittedName>
        <fullName evidence="5">GntR family transcriptional regulator</fullName>
    </submittedName>
</protein>
<dbReference type="KEGG" id="hdh:G5B40_18470"/>
<dbReference type="PROSITE" id="PS50949">
    <property type="entry name" value="HTH_GNTR"/>
    <property type="match status" value="1"/>
</dbReference>
<dbReference type="PANTHER" id="PTHR43537">
    <property type="entry name" value="TRANSCRIPTIONAL REGULATOR, GNTR FAMILY"/>
    <property type="match status" value="1"/>
</dbReference>
<dbReference type="SUPFAM" id="SSF48008">
    <property type="entry name" value="GntR ligand-binding domain-like"/>
    <property type="match status" value="1"/>
</dbReference>
<organism evidence="5 6">
    <name type="scientific">Pikeienuella piscinae</name>
    <dbReference type="NCBI Taxonomy" id="2748098"/>
    <lineage>
        <taxon>Bacteria</taxon>
        <taxon>Pseudomonadati</taxon>
        <taxon>Pseudomonadota</taxon>
        <taxon>Alphaproteobacteria</taxon>
        <taxon>Rhodobacterales</taxon>
        <taxon>Paracoccaceae</taxon>
        <taxon>Pikeienuella</taxon>
    </lineage>
</organism>
<evidence type="ECO:0000313" key="5">
    <source>
        <dbReference type="EMBL" id="QIE57251.1"/>
    </source>
</evidence>
<feature type="domain" description="HTH gntR-type" evidence="4">
    <location>
        <begin position="8"/>
        <end position="75"/>
    </location>
</feature>
<accession>A0A7M3T5H0</accession>
<dbReference type="GO" id="GO:0043565">
    <property type="term" value="F:sequence-specific DNA binding"/>
    <property type="evidence" value="ECO:0007669"/>
    <property type="project" value="InterPro"/>
</dbReference>
<dbReference type="Proteomes" id="UP000503336">
    <property type="component" value="Chromosome"/>
</dbReference>
<dbReference type="SMART" id="SM00895">
    <property type="entry name" value="FCD"/>
    <property type="match status" value="1"/>
</dbReference>
<dbReference type="EMBL" id="CP049056">
    <property type="protein sequence ID" value="QIE57251.1"/>
    <property type="molecule type" value="Genomic_DNA"/>
</dbReference>
<sequence>MTGEPGRLAATEQAYASIRGDIISGALAPGERLTEQRLAEELGLSRTPVRQAITRLTHEGFVERGRGYDTRVAPFPVDEAEQIFEIRKQLECYAARRAAQNATEEEVAALREVCARTRRFTPPRTEADFEEISRANERFHRLIAEAARSPRLIALLAVAVDVGMVARTYRMYSEADLIRSARHHDELTDAIAAHSPAWAEAVMAAHVLAAATATREMPMARDDAAKESGRA</sequence>
<evidence type="ECO:0000259" key="4">
    <source>
        <dbReference type="PROSITE" id="PS50949"/>
    </source>
</evidence>
<keyword evidence="3" id="KW-0804">Transcription</keyword>
<dbReference type="PRINTS" id="PR00033">
    <property type="entry name" value="HTHASNC"/>
</dbReference>
<dbReference type="RefSeq" id="WP_165101818.1">
    <property type="nucleotide sequence ID" value="NZ_CP049056.1"/>
</dbReference>
<dbReference type="SUPFAM" id="SSF46785">
    <property type="entry name" value="Winged helix' DNA-binding domain"/>
    <property type="match status" value="1"/>
</dbReference>
<keyword evidence="6" id="KW-1185">Reference proteome</keyword>
<dbReference type="SMART" id="SM00345">
    <property type="entry name" value="HTH_GNTR"/>
    <property type="match status" value="1"/>
</dbReference>
<dbReference type="InterPro" id="IPR008920">
    <property type="entry name" value="TF_FadR/GntR_C"/>
</dbReference>
<dbReference type="Pfam" id="PF07729">
    <property type="entry name" value="FCD"/>
    <property type="match status" value="1"/>
</dbReference>
<evidence type="ECO:0000313" key="6">
    <source>
        <dbReference type="Proteomes" id="UP000503336"/>
    </source>
</evidence>
<keyword evidence="1" id="KW-0805">Transcription regulation</keyword>
<name>A0A7M3T5H0_9RHOB</name>
<dbReference type="AlphaFoldDB" id="A0A7M3T5H0"/>
<dbReference type="Gene3D" id="1.10.10.10">
    <property type="entry name" value="Winged helix-like DNA-binding domain superfamily/Winged helix DNA-binding domain"/>
    <property type="match status" value="1"/>
</dbReference>
<proteinExistence type="predicted"/>